<reference evidence="1 2" key="1">
    <citation type="submission" date="2024-10" db="EMBL/GenBank/DDBJ databases">
        <title>The Natural Products Discovery Center: Release of the First 8490 Sequenced Strains for Exploring Actinobacteria Biosynthetic Diversity.</title>
        <authorList>
            <person name="Kalkreuter E."/>
            <person name="Kautsar S.A."/>
            <person name="Yang D."/>
            <person name="Bader C.D."/>
            <person name="Teijaro C.N."/>
            <person name="Fluegel L."/>
            <person name="Davis C.M."/>
            <person name="Simpson J.R."/>
            <person name="Lauterbach L."/>
            <person name="Steele A.D."/>
            <person name="Gui C."/>
            <person name="Meng S."/>
            <person name="Li G."/>
            <person name="Viehrig K."/>
            <person name="Ye F."/>
            <person name="Su P."/>
            <person name="Kiefer A.F."/>
            <person name="Nichols A."/>
            <person name="Cepeda A.J."/>
            <person name="Yan W."/>
            <person name="Fan B."/>
            <person name="Jiang Y."/>
            <person name="Adhikari A."/>
            <person name="Zheng C.-J."/>
            <person name="Schuster L."/>
            <person name="Cowan T.M."/>
            <person name="Smanski M.J."/>
            <person name="Chevrette M.G."/>
            <person name="De Carvalho L.P.S."/>
            <person name="Shen B."/>
        </authorList>
    </citation>
    <scope>NUCLEOTIDE SEQUENCE [LARGE SCALE GENOMIC DNA]</scope>
    <source>
        <strain evidence="1 2">NPDC050545</strain>
    </source>
</reference>
<comment type="caution">
    <text evidence="1">The sequence shown here is derived from an EMBL/GenBank/DDBJ whole genome shotgun (WGS) entry which is preliminary data.</text>
</comment>
<organism evidence="1 2">
    <name type="scientific">Nonomuraea typhae</name>
    <dbReference type="NCBI Taxonomy" id="2603600"/>
    <lineage>
        <taxon>Bacteria</taxon>
        <taxon>Bacillati</taxon>
        <taxon>Actinomycetota</taxon>
        <taxon>Actinomycetes</taxon>
        <taxon>Streptosporangiales</taxon>
        <taxon>Streptosporangiaceae</taxon>
        <taxon>Nonomuraea</taxon>
    </lineage>
</organism>
<name>A0ABW7YPN5_9ACTN</name>
<evidence type="ECO:0000313" key="2">
    <source>
        <dbReference type="Proteomes" id="UP001612741"/>
    </source>
</evidence>
<dbReference type="RefSeq" id="WP_397081092.1">
    <property type="nucleotide sequence ID" value="NZ_JBITGY010000003.1"/>
</dbReference>
<dbReference type="InterPro" id="IPR038765">
    <property type="entry name" value="Papain-like_cys_pep_sf"/>
</dbReference>
<dbReference type="EMBL" id="JBITGY010000003">
    <property type="protein sequence ID" value="MFI6497874.1"/>
    <property type="molecule type" value="Genomic_DNA"/>
</dbReference>
<dbReference type="Proteomes" id="UP001612741">
    <property type="component" value="Unassembled WGS sequence"/>
</dbReference>
<protein>
    <recommendedName>
        <fullName evidence="3">NlpC/P60 domain-containing protein</fullName>
    </recommendedName>
</protein>
<sequence>MIERAASWLKPPVAYSQEGIHRSEFGNYRTDCSGYVSMAWGLPGKPPSKYGGLDTAGLVEISFEIAVDDLLPGDVLVCAEGTPLTRHITIFERWNGDVGSDYWGFEQAGGVGTVRRSIRYPYETSPTGYIPRRYRRITRLPEERS</sequence>
<keyword evidence="2" id="KW-1185">Reference proteome</keyword>
<evidence type="ECO:0000313" key="1">
    <source>
        <dbReference type="EMBL" id="MFI6497874.1"/>
    </source>
</evidence>
<proteinExistence type="predicted"/>
<dbReference type="Gene3D" id="3.90.1720.10">
    <property type="entry name" value="endopeptidase domain like (from Nostoc punctiforme)"/>
    <property type="match status" value="1"/>
</dbReference>
<gene>
    <name evidence="1" type="ORF">ACIBG2_10840</name>
</gene>
<accession>A0ABW7YPN5</accession>
<evidence type="ECO:0008006" key="3">
    <source>
        <dbReference type="Google" id="ProtNLM"/>
    </source>
</evidence>
<dbReference type="SUPFAM" id="SSF54001">
    <property type="entry name" value="Cysteine proteinases"/>
    <property type="match status" value="1"/>
</dbReference>